<organism evidence="2 3">
    <name type="scientific">Colletotrichum simmondsii</name>
    <dbReference type="NCBI Taxonomy" id="703756"/>
    <lineage>
        <taxon>Eukaryota</taxon>
        <taxon>Fungi</taxon>
        <taxon>Dikarya</taxon>
        <taxon>Ascomycota</taxon>
        <taxon>Pezizomycotina</taxon>
        <taxon>Sordariomycetes</taxon>
        <taxon>Hypocreomycetidae</taxon>
        <taxon>Glomerellales</taxon>
        <taxon>Glomerellaceae</taxon>
        <taxon>Colletotrichum</taxon>
        <taxon>Colletotrichum acutatum species complex</taxon>
    </lineage>
</organism>
<reference evidence="2 3" key="1">
    <citation type="submission" date="2014-02" db="EMBL/GenBank/DDBJ databases">
        <title>The genome sequence of Colletotrichum simmondsii CBS122122.</title>
        <authorList>
            <person name="Baroncelli R."/>
            <person name="Thon M.R."/>
        </authorList>
    </citation>
    <scope>NUCLEOTIDE SEQUENCE [LARGE SCALE GENOMIC DNA]</scope>
    <source>
        <strain evidence="2 3">CBS122122</strain>
    </source>
</reference>
<dbReference type="Pfam" id="PF00106">
    <property type="entry name" value="adh_short"/>
    <property type="match status" value="1"/>
</dbReference>
<gene>
    <name evidence="2" type="ORF">CSIM01_01297</name>
</gene>
<dbReference type="SUPFAM" id="SSF51735">
    <property type="entry name" value="NAD(P)-binding Rossmann-fold domains"/>
    <property type="match status" value="1"/>
</dbReference>
<dbReference type="GO" id="GO:0005737">
    <property type="term" value="C:cytoplasm"/>
    <property type="evidence" value="ECO:0007669"/>
    <property type="project" value="TreeGrafter"/>
</dbReference>
<dbReference type="InterPro" id="IPR051468">
    <property type="entry name" value="Fungal_SecMetab_SDRs"/>
</dbReference>
<dbReference type="Proteomes" id="UP000070328">
    <property type="component" value="Unassembled WGS sequence"/>
</dbReference>
<dbReference type="AlphaFoldDB" id="A0A135TAL3"/>
<proteinExistence type="inferred from homology"/>
<sequence length="291" mass="31749">MLRRPGANIGFMAIRLIKSGDQLASIERFLVPSILHFSTVTMAIILVTGANRGIGFGIVQAIAGRVSNSTILIGCRTHESGEEAVRKWRDIGIKEALNVLPFDIEDDASIIAAATIVEEKYGKLDVLINNAARVTVPESLNLHDVRSATNSVLANCVTSNLIVTQAFLPLLRKSEYPRVIMTSSARGSMIRTANGELPPAASINYCMAKAALNMLTLQFHLAEERRTSGDKVVFWATSPGHCKTAFNGFRGTKEPVDGAEVFVRLLESEKGVIASGTFWEFEDGEFRLVPW</sequence>
<dbReference type="PANTHER" id="PTHR43544">
    <property type="entry name" value="SHORT-CHAIN DEHYDROGENASE/REDUCTASE"/>
    <property type="match status" value="1"/>
</dbReference>
<dbReference type="InterPro" id="IPR036291">
    <property type="entry name" value="NAD(P)-bd_dom_sf"/>
</dbReference>
<name>A0A135TAL3_9PEZI</name>
<keyword evidence="3" id="KW-1185">Reference proteome</keyword>
<dbReference type="EMBL" id="JFBX01000230">
    <property type="protein sequence ID" value="KXH45168.1"/>
    <property type="molecule type" value="Genomic_DNA"/>
</dbReference>
<comment type="caution">
    <text evidence="2">The sequence shown here is derived from an EMBL/GenBank/DDBJ whole genome shotgun (WGS) entry which is preliminary data.</text>
</comment>
<accession>A0A135TAL3</accession>
<comment type="similarity">
    <text evidence="1">Belongs to the short-chain dehydrogenases/reductases (SDR) family.</text>
</comment>
<evidence type="ECO:0008006" key="4">
    <source>
        <dbReference type="Google" id="ProtNLM"/>
    </source>
</evidence>
<dbReference type="InterPro" id="IPR002347">
    <property type="entry name" value="SDR_fam"/>
</dbReference>
<evidence type="ECO:0000313" key="3">
    <source>
        <dbReference type="Proteomes" id="UP000070328"/>
    </source>
</evidence>
<evidence type="ECO:0000313" key="2">
    <source>
        <dbReference type="EMBL" id="KXH45168.1"/>
    </source>
</evidence>
<dbReference type="PANTHER" id="PTHR43544:SF32">
    <property type="entry name" value="CHAIN DEHYDROGENASE, PUTATIVE (AFU_ORTHOLOGUE AFUA_5G01530)-RELATED"/>
    <property type="match status" value="1"/>
</dbReference>
<protein>
    <recommendedName>
        <fullName evidence="4">Short-chain dehydrogenase</fullName>
    </recommendedName>
</protein>
<evidence type="ECO:0000256" key="1">
    <source>
        <dbReference type="ARBA" id="ARBA00006484"/>
    </source>
</evidence>
<dbReference type="GO" id="GO:0016491">
    <property type="term" value="F:oxidoreductase activity"/>
    <property type="evidence" value="ECO:0007669"/>
    <property type="project" value="TreeGrafter"/>
</dbReference>
<dbReference type="PRINTS" id="PR00081">
    <property type="entry name" value="GDHRDH"/>
</dbReference>
<dbReference type="GO" id="GO:0019748">
    <property type="term" value="P:secondary metabolic process"/>
    <property type="evidence" value="ECO:0007669"/>
    <property type="project" value="TreeGrafter"/>
</dbReference>
<dbReference type="Gene3D" id="3.40.50.720">
    <property type="entry name" value="NAD(P)-binding Rossmann-like Domain"/>
    <property type="match status" value="1"/>
</dbReference>
<dbReference type="OrthoDB" id="1933717at2759"/>